<proteinExistence type="inferred from homology"/>
<feature type="coiled-coil region" evidence="4">
    <location>
        <begin position="630"/>
        <end position="657"/>
    </location>
</feature>
<protein>
    <recommendedName>
        <fullName evidence="8">Protein NRDE2 homolog</fullName>
    </recommendedName>
</protein>
<dbReference type="GO" id="GO:0071013">
    <property type="term" value="C:catalytic step 2 spliceosome"/>
    <property type="evidence" value="ECO:0007669"/>
    <property type="project" value="TreeGrafter"/>
</dbReference>
<evidence type="ECO:0000256" key="3">
    <source>
        <dbReference type="ARBA" id="ARBA00023242"/>
    </source>
</evidence>
<feature type="compositionally biased region" description="Low complexity" evidence="5">
    <location>
        <begin position="49"/>
        <end position="60"/>
    </location>
</feature>
<evidence type="ECO:0000256" key="5">
    <source>
        <dbReference type="SAM" id="MobiDB-lite"/>
    </source>
</evidence>
<dbReference type="PANTHER" id="PTHR13471:SF0">
    <property type="entry name" value="NUCLEAR EXOSOME REGULATOR NRDE2"/>
    <property type="match status" value="1"/>
</dbReference>
<comment type="similarity">
    <text evidence="2">Belongs to the NRDE2 family.</text>
</comment>
<evidence type="ECO:0008006" key="8">
    <source>
        <dbReference type="Google" id="ProtNLM"/>
    </source>
</evidence>
<dbReference type="Proteomes" id="UP000494256">
    <property type="component" value="Unassembled WGS sequence"/>
</dbReference>
<dbReference type="AlphaFoldDB" id="A0A8S1B5Y5"/>
<evidence type="ECO:0000313" key="7">
    <source>
        <dbReference type="Proteomes" id="UP000494256"/>
    </source>
</evidence>
<organism evidence="6 7">
    <name type="scientific">Arctia plantaginis</name>
    <name type="common">Wood tiger moth</name>
    <name type="synonym">Phalaena plantaginis</name>
    <dbReference type="NCBI Taxonomy" id="874455"/>
    <lineage>
        <taxon>Eukaryota</taxon>
        <taxon>Metazoa</taxon>
        <taxon>Ecdysozoa</taxon>
        <taxon>Arthropoda</taxon>
        <taxon>Hexapoda</taxon>
        <taxon>Insecta</taxon>
        <taxon>Pterygota</taxon>
        <taxon>Neoptera</taxon>
        <taxon>Endopterygota</taxon>
        <taxon>Lepidoptera</taxon>
        <taxon>Glossata</taxon>
        <taxon>Ditrysia</taxon>
        <taxon>Noctuoidea</taxon>
        <taxon>Erebidae</taxon>
        <taxon>Arctiinae</taxon>
        <taxon>Arctia</taxon>
    </lineage>
</organism>
<sequence>MSLFPAYAQDSSENNVDQEVVCMPESSSVTSAQEAQLLESESDEERQTAASAVSPVPVEPSSCQLNTDEYYLDRKFDCGNLRVSTLYYPGRPQYETQKRAAVGLRKSEGRGVKRRYFEVSLDVLPDSLMFDEELAVRNKAYRQMLTDQPTDEALWLRFIEFQERCRDAEAAMVAAESARERLPNSPRIRGALYRLRSRVLVPRRRLALLREDLAKCSKPDQNTELTTELWLRLLDTVAQCGDGTELEETAAAALGATRAFPSAYPHILYVYGGYLRSAGLWERLVLLLELVASMNFPPGVFPPAPDAERLERVEQELQDTEDKAIASGLPLSTVWVRVERARAAAHWRAPPLGEGGAAALDAGADPQRTPLAADVAELLLPARADDAPLLLLQALRLAKVPLLPAAGYVSAALDPSNDAMGDSRWAACGEALMSLVRAARRLPAAHPARAHGAAGARALLAHFVDPPHYFTDDTGYLSWVSSLWEAGCSWTSGAARVAILCWRLRWMHSLLLLLDTQEEADAKEARRIRSEARLALKRWAGSSPLPFAQFARLEQAAAGPEHARRAALQALRAALRDRDTPPAHRLYIARVVGEVCSGAAGDCAGAWATACSALHRDLPDDEQLATPPPQELLDAALSQCETECEQVEAQLESGEECPLQADARLVWALLPSGAEWGAARAALAPAPRRAQLVRRVCRAAEAPMSIPAARYHEQGACALAAAAAREHGAVHTARALAPLFAHNAYLALACSGTSLWWSGVRPANPTGGPVFSTHVCALSHIYPALLRAAASNWQPQDAARAVAACGRAARSGAGGPLLHVARLEAEARAPRPRPAPALLTAVDDYPHHKWSYVRGAAWCGAEGGALADALLERALRLHALRDELAPPPAPPTDTPLQQ</sequence>
<evidence type="ECO:0000256" key="2">
    <source>
        <dbReference type="ARBA" id="ARBA00009265"/>
    </source>
</evidence>
<dbReference type="InterPro" id="IPR013633">
    <property type="entry name" value="NRDE-2"/>
</dbReference>
<feature type="region of interest" description="Disordered" evidence="5">
    <location>
        <begin position="1"/>
        <end position="60"/>
    </location>
</feature>
<evidence type="ECO:0000256" key="1">
    <source>
        <dbReference type="ARBA" id="ARBA00004123"/>
    </source>
</evidence>
<dbReference type="GO" id="GO:1902369">
    <property type="term" value="P:negative regulation of RNA catabolic process"/>
    <property type="evidence" value="ECO:0007669"/>
    <property type="project" value="TreeGrafter"/>
</dbReference>
<gene>
    <name evidence="6" type="ORF">APLA_LOCUS15110</name>
</gene>
<feature type="compositionally biased region" description="Polar residues" evidence="5">
    <location>
        <begin position="25"/>
        <end position="34"/>
    </location>
</feature>
<keyword evidence="4" id="KW-0175">Coiled coil</keyword>
<evidence type="ECO:0000256" key="4">
    <source>
        <dbReference type="SAM" id="Coils"/>
    </source>
</evidence>
<keyword evidence="3" id="KW-0539">Nucleus</keyword>
<comment type="caution">
    <text evidence="6">The sequence shown here is derived from an EMBL/GenBank/DDBJ whole genome shotgun (WGS) entry which is preliminary data.</text>
</comment>
<dbReference type="EMBL" id="CADEBD010000422">
    <property type="protein sequence ID" value="CAB3254980.1"/>
    <property type="molecule type" value="Genomic_DNA"/>
</dbReference>
<reference evidence="6 7" key="1">
    <citation type="submission" date="2020-04" db="EMBL/GenBank/DDBJ databases">
        <authorList>
            <person name="Wallbank WR R."/>
            <person name="Pardo Diaz C."/>
            <person name="Kozak K."/>
            <person name="Martin S."/>
            <person name="Jiggins C."/>
            <person name="Moest M."/>
            <person name="Warren A I."/>
            <person name="Byers J.R.P. K."/>
            <person name="Montejo-Kovacevich G."/>
            <person name="Yen C E."/>
        </authorList>
    </citation>
    <scope>NUCLEOTIDE SEQUENCE [LARGE SCALE GENOMIC DNA]</scope>
</reference>
<comment type="subcellular location">
    <subcellularLocation>
        <location evidence="1">Nucleus</location>
    </subcellularLocation>
</comment>
<dbReference type="PANTHER" id="PTHR13471">
    <property type="entry name" value="TETRATRICOPEPTIDE-LIKE HELICAL"/>
    <property type="match status" value="1"/>
</dbReference>
<evidence type="ECO:0000313" key="6">
    <source>
        <dbReference type="EMBL" id="CAB3254980.1"/>
    </source>
</evidence>
<dbReference type="GO" id="GO:0031048">
    <property type="term" value="P:regulatory ncRNA-mediated heterochromatin formation"/>
    <property type="evidence" value="ECO:0007669"/>
    <property type="project" value="TreeGrafter"/>
</dbReference>
<name>A0A8S1B5Y5_ARCPL</name>
<accession>A0A8S1B5Y5</accession>
<dbReference type="OrthoDB" id="6964405at2759"/>